<dbReference type="RefSeq" id="WP_020875838.1">
    <property type="nucleotide sequence ID" value="NZ_ATHJ01000072.1"/>
</dbReference>
<proteinExistence type="predicted"/>
<protein>
    <submittedName>
        <fullName evidence="3">Regulatory protein, FmdB family</fullName>
    </submittedName>
</protein>
<dbReference type="NCBIfam" id="TIGR02605">
    <property type="entry name" value="CxxC_CxxC_SSSS"/>
    <property type="match status" value="1"/>
</dbReference>
<comment type="caution">
    <text evidence="3">The sequence shown here is derived from an EMBL/GenBank/DDBJ whole genome shotgun (WGS) entry which is preliminary data.</text>
</comment>
<dbReference type="Proteomes" id="UP000014977">
    <property type="component" value="Unassembled WGS sequence"/>
</dbReference>
<reference evidence="3 4" key="1">
    <citation type="journal article" date="2013" name="Genome Announc.">
        <title>Draft genome sequences for three mercury-methylating, sulfate-reducing bacteria.</title>
        <authorList>
            <person name="Brown S.D."/>
            <person name="Hurt R.A.Jr."/>
            <person name="Gilmour C.C."/>
            <person name="Elias D.A."/>
        </authorList>
    </citation>
    <scope>NUCLEOTIDE SEQUENCE [LARGE SCALE GENOMIC DNA]</scope>
    <source>
        <strain evidence="3 4">DSM 2059</strain>
    </source>
</reference>
<evidence type="ECO:0000259" key="2">
    <source>
        <dbReference type="SMART" id="SM00834"/>
    </source>
</evidence>
<dbReference type="InterPro" id="IPR013429">
    <property type="entry name" value="Regulatory_FmdB_Zinc_ribbon"/>
</dbReference>
<keyword evidence="4" id="KW-1185">Reference proteome</keyword>
<evidence type="ECO:0000313" key="3">
    <source>
        <dbReference type="EMBL" id="EPR41803.1"/>
    </source>
</evidence>
<accession>S7VBH6</accession>
<evidence type="ECO:0000256" key="1">
    <source>
        <dbReference type="SAM" id="MobiDB-lite"/>
    </source>
</evidence>
<gene>
    <name evidence="3" type="ORF">dsmv_0103</name>
</gene>
<dbReference type="OrthoDB" id="9813321at2"/>
<dbReference type="STRING" id="897.B2D07_01585"/>
<feature type="domain" description="Putative regulatory protein FmdB zinc ribbon" evidence="2">
    <location>
        <begin position="1"/>
        <end position="42"/>
    </location>
</feature>
<evidence type="ECO:0000313" key="4">
    <source>
        <dbReference type="Proteomes" id="UP000014977"/>
    </source>
</evidence>
<dbReference type="eggNOG" id="ENOG5030KXS">
    <property type="taxonomic scope" value="Bacteria"/>
</dbReference>
<feature type="region of interest" description="Disordered" evidence="1">
    <location>
        <begin position="49"/>
        <end position="70"/>
    </location>
</feature>
<name>S7VBH6_DESML</name>
<organism evidence="3 4">
    <name type="scientific">Desulfococcus multivorans DSM 2059</name>
    <dbReference type="NCBI Taxonomy" id="1121405"/>
    <lineage>
        <taxon>Bacteria</taxon>
        <taxon>Pseudomonadati</taxon>
        <taxon>Thermodesulfobacteriota</taxon>
        <taxon>Desulfobacteria</taxon>
        <taxon>Desulfobacterales</taxon>
        <taxon>Desulfococcaceae</taxon>
        <taxon>Desulfococcus</taxon>
    </lineage>
</organism>
<dbReference type="AlphaFoldDB" id="S7VBH6"/>
<sequence length="70" mass="7549">MPIYEYECCQCCARFERIEFSGDAPVNECPECHGTDVRRLISAGTVRPQGIPRGAGGFTPPQATCRKGGG</sequence>
<dbReference type="Pfam" id="PF09723">
    <property type="entry name" value="Zn_ribbon_8"/>
    <property type="match status" value="1"/>
</dbReference>
<dbReference type="EMBL" id="ATHJ01000072">
    <property type="protein sequence ID" value="EPR41803.1"/>
    <property type="molecule type" value="Genomic_DNA"/>
</dbReference>
<dbReference type="SMART" id="SM00834">
    <property type="entry name" value="CxxC_CXXC_SSSS"/>
    <property type="match status" value="1"/>
</dbReference>